<accession>A0AAW1G3R1</accession>
<sequence length="200" mass="21951">MELQMKPHISWNFGDRVKPERTCERLPAMNSWSLKANPPPPPPFVLASSHMTWDHSPPPPPCEVVQQRWFLPEAVPTRLAIQHSSLLEANAVQSGLGSPSAEASLNQPVHQVTAQKRTFKMGPAVLMGGSRTTLVRSSRVMSLVRLQLGNLLLWGVTVGNVCLVFIVRLKPGPGWKPTPTGGLIRIGRSVKLAQIVRLVV</sequence>
<dbReference type="EMBL" id="JBCEZU010000002">
    <property type="protein sequence ID" value="KAK9541215.1"/>
    <property type="molecule type" value="Genomic_DNA"/>
</dbReference>
<name>A0AAW1G3R1_ZOAVI</name>
<gene>
    <name evidence="1" type="ORF">VZT92_001277</name>
</gene>
<evidence type="ECO:0000313" key="2">
    <source>
        <dbReference type="Proteomes" id="UP001488805"/>
    </source>
</evidence>
<dbReference type="AlphaFoldDB" id="A0AAW1G3R1"/>
<dbReference type="Proteomes" id="UP001488805">
    <property type="component" value="Unassembled WGS sequence"/>
</dbReference>
<keyword evidence="2" id="KW-1185">Reference proteome</keyword>
<reference evidence="1 2" key="1">
    <citation type="journal article" date="2024" name="Genome Biol. Evol.">
        <title>Chromosome-level genome assembly of the viviparous eelpout Zoarces viviparus.</title>
        <authorList>
            <person name="Fuhrmann N."/>
            <person name="Brasseur M.V."/>
            <person name="Bakowski C.E."/>
            <person name="Podsiadlowski L."/>
            <person name="Prost S."/>
            <person name="Krehenwinkel H."/>
            <person name="Mayer C."/>
        </authorList>
    </citation>
    <scope>NUCLEOTIDE SEQUENCE [LARGE SCALE GENOMIC DNA]</scope>
    <source>
        <strain evidence="1">NO-MEL_2022_Ind0_liver</strain>
    </source>
</reference>
<proteinExistence type="predicted"/>
<organism evidence="1 2">
    <name type="scientific">Zoarces viviparus</name>
    <name type="common">Viviparous eelpout</name>
    <name type="synonym">Blennius viviparus</name>
    <dbReference type="NCBI Taxonomy" id="48416"/>
    <lineage>
        <taxon>Eukaryota</taxon>
        <taxon>Metazoa</taxon>
        <taxon>Chordata</taxon>
        <taxon>Craniata</taxon>
        <taxon>Vertebrata</taxon>
        <taxon>Euteleostomi</taxon>
        <taxon>Actinopterygii</taxon>
        <taxon>Neopterygii</taxon>
        <taxon>Teleostei</taxon>
        <taxon>Neoteleostei</taxon>
        <taxon>Acanthomorphata</taxon>
        <taxon>Eupercaria</taxon>
        <taxon>Perciformes</taxon>
        <taxon>Cottioidei</taxon>
        <taxon>Zoarcales</taxon>
        <taxon>Zoarcidae</taxon>
        <taxon>Zoarcinae</taxon>
        <taxon>Zoarces</taxon>
    </lineage>
</organism>
<comment type="caution">
    <text evidence="1">The sequence shown here is derived from an EMBL/GenBank/DDBJ whole genome shotgun (WGS) entry which is preliminary data.</text>
</comment>
<protein>
    <submittedName>
        <fullName evidence="1">Uncharacterized protein</fullName>
    </submittedName>
</protein>
<evidence type="ECO:0000313" key="1">
    <source>
        <dbReference type="EMBL" id="KAK9541215.1"/>
    </source>
</evidence>